<sequence>MQCEVRPTMQREGQVERSIGRHLCWVYWHCQLGYREPSLEHLEFGVVAVILCKVGSREDPRDIGKADLLEEQVPHGFGSNFWVEKFSPVTVGVKAVQELTGVKSKVLPKYIGPSRLREELGSIETRLDKVEDHLTLRRREWTR</sequence>
<keyword evidence="2" id="KW-1185">Reference proteome</keyword>
<comment type="caution">
    <text evidence="1">The sequence shown here is derived from an EMBL/GenBank/DDBJ whole genome shotgun (WGS) entry which is preliminary data.</text>
</comment>
<evidence type="ECO:0000313" key="1">
    <source>
        <dbReference type="EMBL" id="KAF2304320.1"/>
    </source>
</evidence>
<dbReference type="AlphaFoldDB" id="A0A6A6LS89"/>
<name>A0A6A6LS89_HEVBR</name>
<reference evidence="1 2" key="1">
    <citation type="journal article" date="2020" name="Mol. Plant">
        <title>The Chromosome-Based Rubber Tree Genome Provides New Insights into Spurge Genome Evolution and Rubber Biosynthesis.</title>
        <authorList>
            <person name="Liu J."/>
            <person name="Shi C."/>
            <person name="Shi C.C."/>
            <person name="Li W."/>
            <person name="Zhang Q.J."/>
            <person name="Zhang Y."/>
            <person name="Li K."/>
            <person name="Lu H.F."/>
            <person name="Shi C."/>
            <person name="Zhu S.T."/>
            <person name="Xiao Z.Y."/>
            <person name="Nan H."/>
            <person name="Yue Y."/>
            <person name="Zhu X.G."/>
            <person name="Wu Y."/>
            <person name="Hong X.N."/>
            <person name="Fan G.Y."/>
            <person name="Tong Y."/>
            <person name="Zhang D."/>
            <person name="Mao C.L."/>
            <person name="Liu Y.L."/>
            <person name="Hao S.J."/>
            <person name="Liu W.Q."/>
            <person name="Lv M.Q."/>
            <person name="Zhang H.B."/>
            <person name="Liu Y."/>
            <person name="Hu-Tang G.R."/>
            <person name="Wang J.P."/>
            <person name="Wang J.H."/>
            <person name="Sun Y.H."/>
            <person name="Ni S.B."/>
            <person name="Chen W.B."/>
            <person name="Zhang X.C."/>
            <person name="Jiao Y.N."/>
            <person name="Eichler E.E."/>
            <person name="Li G.H."/>
            <person name="Liu X."/>
            <person name="Gao L.Z."/>
        </authorList>
    </citation>
    <scope>NUCLEOTIDE SEQUENCE [LARGE SCALE GENOMIC DNA]</scope>
    <source>
        <strain evidence="2">cv. GT1</strain>
        <tissue evidence="1">Leaf</tissue>
    </source>
</reference>
<organism evidence="1 2">
    <name type="scientific">Hevea brasiliensis</name>
    <name type="common">Para rubber tree</name>
    <name type="synonym">Siphonia brasiliensis</name>
    <dbReference type="NCBI Taxonomy" id="3981"/>
    <lineage>
        <taxon>Eukaryota</taxon>
        <taxon>Viridiplantae</taxon>
        <taxon>Streptophyta</taxon>
        <taxon>Embryophyta</taxon>
        <taxon>Tracheophyta</taxon>
        <taxon>Spermatophyta</taxon>
        <taxon>Magnoliopsida</taxon>
        <taxon>eudicotyledons</taxon>
        <taxon>Gunneridae</taxon>
        <taxon>Pentapetalae</taxon>
        <taxon>rosids</taxon>
        <taxon>fabids</taxon>
        <taxon>Malpighiales</taxon>
        <taxon>Euphorbiaceae</taxon>
        <taxon>Crotonoideae</taxon>
        <taxon>Micrandreae</taxon>
        <taxon>Hevea</taxon>
    </lineage>
</organism>
<protein>
    <submittedName>
        <fullName evidence="1">Uncharacterized protein</fullName>
    </submittedName>
</protein>
<proteinExistence type="predicted"/>
<gene>
    <name evidence="1" type="ORF">GH714_029881</name>
</gene>
<dbReference type="EMBL" id="JAAGAX010000009">
    <property type="protein sequence ID" value="KAF2304320.1"/>
    <property type="molecule type" value="Genomic_DNA"/>
</dbReference>
<accession>A0A6A6LS89</accession>
<evidence type="ECO:0000313" key="2">
    <source>
        <dbReference type="Proteomes" id="UP000467840"/>
    </source>
</evidence>
<dbReference type="Proteomes" id="UP000467840">
    <property type="component" value="Chromosome 16"/>
</dbReference>